<evidence type="ECO:0000313" key="1">
    <source>
        <dbReference type="EMBL" id="EJW92440.1"/>
    </source>
</evidence>
<comment type="caution">
    <text evidence="1">The sequence shown here is derived from an EMBL/GenBank/DDBJ whole genome shotgun (WGS) entry which is preliminary data.</text>
</comment>
<dbReference type="AlphaFoldDB" id="J9BXZ1"/>
<name>J9BXZ1_9ZZZZ</name>
<feature type="non-terminal residue" evidence="1">
    <location>
        <position position="1"/>
    </location>
</feature>
<dbReference type="EMBL" id="AMCI01007540">
    <property type="protein sequence ID" value="EJW92440.1"/>
    <property type="molecule type" value="Genomic_DNA"/>
</dbReference>
<protein>
    <submittedName>
        <fullName evidence="1">Uncharacterized protein</fullName>
    </submittedName>
</protein>
<accession>J9BXZ1</accession>
<gene>
    <name evidence="1" type="ORF">EVA_19454</name>
</gene>
<proteinExistence type="predicted"/>
<sequence>FIPTQFANGRFASPVPYFGK</sequence>
<organism evidence="1">
    <name type="scientific">gut metagenome</name>
    <dbReference type="NCBI Taxonomy" id="749906"/>
    <lineage>
        <taxon>unclassified sequences</taxon>
        <taxon>metagenomes</taxon>
        <taxon>organismal metagenomes</taxon>
    </lineage>
</organism>
<reference evidence="1" key="1">
    <citation type="journal article" date="2012" name="PLoS ONE">
        <title>Gene sets for utilization of primary and secondary nutrition supplies in the distal gut of endangered iberian lynx.</title>
        <authorList>
            <person name="Alcaide M."/>
            <person name="Messina E."/>
            <person name="Richter M."/>
            <person name="Bargiela R."/>
            <person name="Peplies J."/>
            <person name="Huws S.A."/>
            <person name="Newbold C.J."/>
            <person name="Golyshin P.N."/>
            <person name="Simon M.A."/>
            <person name="Lopez G."/>
            <person name="Yakimov M.M."/>
            <person name="Ferrer M."/>
        </authorList>
    </citation>
    <scope>NUCLEOTIDE SEQUENCE</scope>
</reference>